<reference evidence="1 2" key="1">
    <citation type="submission" date="2019-03" db="EMBL/GenBank/DDBJ databases">
        <title>Genomic Encyclopedia of Archaeal and Bacterial Type Strains, Phase II (KMG-II): from individual species to whole genera.</title>
        <authorList>
            <person name="Goeker M."/>
        </authorList>
    </citation>
    <scope>NUCLEOTIDE SEQUENCE [LARGE SCALE GENOMIC DNA]</scope>
    <source>
        <strain evidence="1 2">RL-C</strain>
    </source>
</reference>
<evidence type="ECO:0000313" key="2">
    <source>
        <dbReference type="Proteomes" id="UP000294830"/>
    </source>
</evidence>
<keyword evidence="2" id="KW-1185">Reference proteome</keyword>
<dbReference type="Gene3D" id="3.10.20.30">
    <property type="match status" value="1"/>
</dbReference>
<protein>
    <submittedName>
        <fullName evidence="1">Uncharacterized protein</fullName>
    </submittedName>
</protein>
<accession>A0A4R2EEF0</accession>
<comment type="caution">
    <text evidence="1">The sequence shown here is derived from an EMBL/GenBank/DDBJ whole genome shotgun (WGS) entry which is preliminary data.</text>
</comment>
<proteinExistence type="predicted"/>
<dbReference type="AlphaFoldDB" id="A0A4R2EEF0"/>
<dbReference type="Proteomes" id="UP000294830">
    <property type="component" value="Unassembled WGS sequence"/>
</dbReference>
<gene>
    <name evidence="1" type="ORF">CLV25_11349</name>
</gene>
<dbReference type="InterPro" id="IPR012675">
    <property type="entry name" value="Beta-grasp_dom_sf"/>
</dbReference>
<sequence length="93" mass="10836">MLGLKISATFVRHYYESGNTQKRGTVEVFVNEKSIEIDREVIKISDLLGLLHVKRVPRMTISVNGKPIRHTLWIKYPLLDGDRMVYHKPEETE</sequence>
<dbReference type="EMBL" id="SLWB01000013">
    <property type="protein sequence ID" value="TCN64524.1"/>
    <property type="molecule type" value="Genomic_DNA"/>
</dbReference>
<name>A0A4R2EEF0_9BACT</name>
<evidence type="ECO:0000313" key="1">
    <source>
        <dbReference type="EMBL" id="TCN64524.1"/>
    </source>
</evidence>
<organism evidence="1 2">
    <name type="scientific">Acetobacteroides hydrogenigenes</name>
    <dbReference type="NCBI Taxonomy" id="979970"/>
    <lineage>
        <taxon>Bacteria</taxon>
        <taxon>Pseudomonadati</taxon>
        <taxon>Bacteroidota</taxon>
        <taxon>Bacteroidia</taxon>
        <taxon>Bacteroidales</taxon>
        <taxon>Rikenellaceae</taxon>
        <taxon>Acetobacteroides</taxon>
    </lineage>
</organism>